<dbReference type="PROSITE" id="PS51387">
    <property type="entry name" value="FAD_PCMH"/>
    <property type="match status" value="1"/>
</dbReference>
<comment type="caution">
    <text evidence="3">The sequence shown here is derived from an EMBL/GenBank/DDBJ whole genome shotgun (WGS) entry which is preliminary data.</text>
</comment>
<evidence type="ECO:0000256" key="1">
    <source>
        <dbReference type="ARBA" id="ARBA00022827"/>
    </source>
</evidence>
<evidence type="ECO:0000259" key="2">
    <source>
        <dbReference type="PROSITE" id="PS51387"/>
    </source>
</evidence>
<dbReference type="InterPro" id="IPR036318">
    <property type="entry name" value="FAD-bd_PCMH-like_sf"/>
</dbReference>
<organism evidence="3 4">
    <name type="scientific">Hoeflea prorocentri</name>
    <dbReference type="NCBI Taxonomy" id="1922333"/>
    <lineage>
        <taxon>Bacteria</taxon>
        <taxon>Pseudomonadati</taxon>
        <taxon>Pseudomonadota</taxon>
        <taxon>Alphaproteobacteria</taxon>
        <taxon>Hyphomicrobiales</taxon>
        <taxon>Rhizobiaceae</taxon>
        <taxon>Hoeflea</taxon>
    </lineage>
</organism>
<sequence>MSYDSWGSNTGVDRAACAAADVTPELLRSGSFLPFGNGRSYGDSCHNDSGRLIDSRNANRILGFDEASGALTCEAGTLLSDVLAYAIPRGYFLPVTPGTRFVTVGGAIANDVHGKNHHRRGTFGCHVARLTLVRSDGGPLECSPTSNSEMFSATIGGMGLTGLIMQATIRLMRVGTADVRQRTLRFGNLDDYFKHCDAFDAAHEYAVAWIDQLARGRKFGRGLLLGGDHIAEKAAPMRQSERQWLQVPFTPPISLLNRYTLAAFNELFFRKEKVGEAIRTVPWQSYFYPLDSIGRWNRLYGPRGLFQHQSVYPQTNGSETTAKLMECAQAHGHASFLTVLKKFGSVQSPGLFSFPRPGFTLTLDFANQGKATLRLLDALDDIVVAAGGAVNPYKDARMGASVFEASFPDWHRLENLRDPAMMSDFWRRTAMVLASPENTAHLGISAKEAAI</sequence>
<dbReference type="AlphaFoldDB" id="A0A9X3UGE1"/>
<dbReference type="Proteomes" id="UP001151234">
    <property type="component" value="Unassembled WGS sequence"/>
</dbReference>
<keyword evidence="4" id="KW-1185">Reference proteome</keyword>
<proteinExistence type="predicted"/>
<accession>A0A9X3UGE1</accession>
<dbReference type="RefSeq" id="WP_267989277.1">
    <property type="nucleotide sequence ID" value="NZ_JAPJZI010000001.1"/>
</dbReference>
<dbReference type="InterPro" id="IPR006094">
    <property type="entry name" value="Oxid_FAD_bind_N"/>
</dbReference>
<dbReference type="InterPro" id="IPR016169">
    <property type="entry name" value="FAD-bd_PCMH_sub2"/>
</dbReference>
<dbReference type="GO" id="GO:0071949">
    <property type="term" value="F:FAD binding"/>
    <property type="evidence" value="ECO:0007669"/>
    <property type="project" value="InterPro"/>
</dbReference>
<name>A0A9X3UGE1_9HYPH</name>
<feature type="domain" description="FAD-binding PCMH-type" evidence="2">
    <location>
        <begin position="7"/>
        <end position="174"/>
    </location>
</feature>
<dbReference type="InterPro" id="IPR010031">
    <property type="entry name" value="FAD_lactone_oxidase-like"/>
</dbReference>
<protein>
    <submittedName>
        <fullName evidence="3">FAD-binding oxidoreductase</fullName>
    </submittedName>
</protein>
<keyword evidence="1" id="KW-0285">Flavoprotein</keyword>
<evidence type="ECO:0000313" key="3">
    <source>
        <dbReference type="EMBL" id="MDA5397830.1"/>
    </source>
</evidence>
<reference evidence="3" key="1">
    <citation type="submission" date="2022-11" db="EMBL/GenBank/DDBJ databases">
        <title>Draft genome sequence of Hoeflea poritis E7-10 and Hoeflea prorocentri PM5-8, separated from scleractinian coral Porites lutea and marine dinoflagellate.</title>
        <authorList>
            <person name="Zhang G."/>
            <person name="Wei Q."/>
            <person name="Cai L."/>
        </authorList>
    </citation>
    <scope>NUCLEOTIDE SEQUENCE</scope>
    <source>
        <strain evidence="3">PM5-8</strain>
    </source>
</reference>
<dbReference type="GO" id="GO:0016899">
    <property type="term" value="F:oxidoreductase activity, acting on the CH-OH group of donors, oxygen as acceptor"/>
    <property type="evidence" value="ECO:0007669"/>
    <property type="project" value="InterPro"/>
</dbReference>
<keyword evidence="1" id="KW-0274">FAD</keyword>
<dbReference type="EMBL" id="JAPJZI010000001">
    <property type="protein sequence ID" value="MDA5397830.1"/>
    <property type="molecule type" value="Genomic_DNA"/>
</dbReference>
<evidence type="ECO:0000313" key="4">
    <source>
        <dbReference type="Proteomes" id="UP001151234"/>
    </source>
</evidence>
<dbReference type="SUPFAM" id="SSF56176">
    <property type="entry name" value="FAD-binding/transporter-associated domain-like"/>
    <property type="match status" value="1"/>
</dbReference>
<dbReference type="PANTHER" id="PTHR43762">
    <property type="entry name" value="L-GULONOLACTONE OXIDASE"/>
    <property type="match status" value="1"/>
</dbReference>
<dbReference type="Gene3D" id="3.30.465.10">
    <property type="match status" value="1"/>
</dbReference>
<dbReference type="Pfam" id="PF01565">
    <property type="entry name" value="FAD_binding_4"/>
    <property type="match status" value="1"/>
</dbReference>
<dbReference type="InterPro" id="IPR016166">
    <property type="entry name" value="FAD-bd_PCMH"/>
</dbReference>
<gene>
    <name evidence="3" type="ORF">OQ273_04515</name>
</gene>
<dbReference type="PANTHER" id="PTHR43762:SF1">
    <property type="entry name" value="D-ARABINONO-1,4-LACTONE OXIDASE"/>
    <property type="match status" value="1"/>
</dbReference>